<dbReference type="InterPro" id="IPR019887">
    <property type="entry name" value="Tscrpt_reg_AsnC/Lrp_C"/>
</dbReference>
<evidence type="ECO:0000256" key="1">
    <source>
        <dbReference type="ARBA" id="ARBA00023015"/>
    </source>
</evidence>
<dbReference type="SUPFAM" id="SSF54909">
    <property type="entry name" value="Dimeric alpha+beta barrel"/>
    <property type="match status" value="1"/>
</dbReference>
<dbReference type="Pfam" id="PF13412">
    <property type="entry name" value="HTH_24"/>
    <property type="match status" value="1"/>
</dbReference>
<keyword evidence="2" id="KW-0238">DNA-binding</keyword>
<keyword evidence="3" id="KW-0804">Transcription</keyword>
<dbReference type="InterPro" id="IPR036390">
    <property type="entry name" value="WH_DNA-bd_sf"/>
</dbReference>
<evidence type="ECO:0000313" key="5">
    <source>
        <dbReference type="EMBL" id="CAB4885733.1"/>
    </source>
</evidence>
<organism evidence="5">
    <name type="scientific">freshwater metagenome</name>
    <dbReference type="NCBI Taxonomy" id="449393"/>
    <lineage>
        <taxon>unclassified sequences</taxon>
        <taxon>metagenomes</taxon>
        <taxon>ecological metagenomes</taxon>
    </lineage>
</organism>
<sequence length="146" mass="15882">MESKAISNIDRRILDQLGKDARLSWRELGERVHLSSTSAAERVRAMERRGIIRGYQVVVDPAALGKDVRAVIDVGLPPAMNPDDFEAKLALRPEVTFAAYVTGKADYTVLVDCAGAEGLDVFIRWLKTDAGVANTESKVVLRGVSG</sequence>
<evidence type="ECO:0000256" key="3">
    <source>
        <dbReference type="ARBA" id="ARBA00023163"/>
    </source>
</evidence>
<gene>
    <name evidence="5" type="ORF">UFOPK3376_02177</name>
</gene>
<proteinExistence type="predicted"/>
<evidence type="ECO:0000256" key="2">
    <source>
        <dbReference type="ARBA" id="ARBA00023125"/>
    </source>
</evidence>
<dbReference type="InterPro" id="IPR011008">
    <property type="entry name" value="Dimeric_a/b-barrel"/>
</dbReference>
<protein>
    <submittedName>
        <fullName evidence="5">Unannotated protein</fullName>
    </submittedName>
</protein>
<dbReference type="AlphaFoldDB" id="A0A6J7F2H4"/>
<dbReference type="GO" id="GO:0043200">
    <property type="term" value="P:response to amino acid"/>
    <property type="evidence" value="ECO:0007669"/>
    <property type="project" value="TreeGrafter"/>
</dbReference>
<dbReference type="GO" id="GO:0043565">
    <property type="term" value="F:sequence-specific DNA binding"/>
    <property type="evidence" value="ECO:0007669"/>
    <property type="project" value="InterPro"/>
</dbReference>
<feature type="domain" description="HTH asnC-type" evidence="4">
    <location>
        <begin position="6"/>
        <end position="67"/>
    </location>
</feature>
<dbReference type="Gene3D" id="3.30.70.920">
    <property type="match status" value="1"/>
</dbReference>
<name>A0A6J7F2H4_9ZZZZ</name>
<dbReference type="Pfam" id="PF01037">
    <property type="entry name" value="AsnC_trans_reg"/>
    <property type="match status" value="1"/>
</dbReference>
<dbReference type="SUPFAM" id="SSF46785">
    <property type="entry name" value="Winged helix' DNA-binding domain"/>
    <property type="match status" value="1"/>
</dbReference>
<reference evidence="5" key="1">
    <citation type="submission" date="2020-05" db="EMBL/GenBank/DDBJ databases">
        <authorList>
            <person name="Chiriac C."/>
            <person name="Salcher M."/>
            <person name="Ghai R."/>
            <person name="Kavagutti S V."/>
        </authorList>
    </citation>
    <scope>NUCLEOTIDE SEQUENCE</scope>
</reference>
<dbReference type="InterPro" id="IPR000485">
    <property type="entry name" value="AsnC-type_HTH_dom"/>
</dbReference>
<dbReference type="PRINTS" id="PR00033">
    <property type="entry name" value="HTHASNC"/>
</dbReference>
<dbReference type="InterPro" id="IPR019888">
    <property type="entry name" value="Tscrpt_reg_AsnC-like"/>
</dbReference>
<dbReference type="EMBL" id="CAFBLP010000062">
    <property type="protein sequence ID" value="CAB4885733.1"/>
    <property type="molecule type" value="Genomic_DNA"/>
</dbReference>
<dbReference type="GO" id="GO:0005829">
    <property type="term" value="C:cytosol"/>
    <property type="evidence" value="ECO:0007669"/>
    <property type="project" value="TreeGrafter"/>
</dbReference>
<dbReference type="SMART" id="SM00344">
    <property type="entry name" value="HTH_ASNC"/>
    <property type="match status" value="1"/>
</dbReference>
<dbReference type="PANTHER" id="PTHR30154:SF53">
    <property type="entry name" value="HTH-TYPE TRANSCRIPTIONAL REGULATOR LRPC"/>
    <property type="match status" value="1"/>
</dbReference>
<dbReference type="Gene3D" id="1.10.10.10">
    <property type="entry name" value="Winged helix-like DNA-binding domain superfamily/Winged helix DNA-binding domain"/>
    <property type="match status" value="1"/>
</dbReference>
<dbReference type="PROSITE" id="PS50956">
    <property type="entry name" value="HTH_ASNC_2"/>
    <property type="match status" value="1"/>
</dbReference>
<accession>A0A6J7F2H4</accession>
<dbReference type="PANTHER" id="PTHR30154">
    <property type="entry name" value="LEUCINE-RESPONSIVE REGULATORY PROTEIN"/>
    <property type="match status" value="1"/>
</dbReference>
<evidence type="ECO:0000259" key="4">
    <source>
        <dbReference type="PROSITE" id="PS50956"/>
    </source>
</evidence>
<dbReference type="InterPro" id="IPR036388">
    <property type="entry name" value="WH-like_DNA-bd_sf"/>
</dbReference>
<keyword evidence="1" id="KW-0805">Transcription regulation</keyword>